<protein>
    <submittedName>
        <fullName evidence="2">Uncharacterized protein</fullName>
    </submittedName>
</protein>
<accession>A0A5P0ZG75</accession>
<name>A0A5P0ZG75_9LACO</name>
<evidence type="ECO:0000313" key="2">
    <source>
        <dbReference type="EMBL" id="MQS52018.1"/>
    </source>
</evidence>
<keyword evidence="1" id="KW-0472">Membrane</keyword>
<dbReference type="EMBL" id="VDFM01000002">
    <property type="protein sequence ID" value="MQS52018.1"/>
    <property type="molecule type" value="Genomic_DNA"/>
</dbReference>
<feature type="transmembrane region" description="Helical" evidence="1">
    <location>
        <begin position="83"/>
        <end position="104"/>
    </location>
</feature>
<evidence type="ECO:0000313" key="3">
    <source>
        <dbReference type="Proteomes" id="UP000380386"/>
    </source>
</evidence>
<keyword evidence="1" id="KW-1133">Transmembrane helix</keyword>
<comment type="caution">
    <text evidence="2">The sequence shown here is derived from an EMBL/GenBank/DDBJ whole genome shotgun (WGS) entry which is preliminary data.</text>
</comment>
<feature type="transmembrane region" description="Helical" evidence="1">
    <location>
        <begin position="110"/>
        <end position="129"/>
    </location>
</feature>
<dbReference type="Proteomes" id="UP000380386">
    <property type="component" value="Unassembled WGS sequence"/>
</dbReference>
<feature type="transmembrane region" description="Helical" evidence="1">
    <location>
        <begin position="50"/>
        <end position="71"/>
    </location>
</feature>
<dbReference type="AlphaFoldDB" id="A0A5P0ZG75"/>
<organism evidence="2 3">
    <name type="scientific">Companilactobacillus mishanensis</name>
    <dbReference type="NCBI Taxonomy" id="2486008"/>
    <lineage>
        <taxon>Bacteria</taxon>
        <taxon>Bacillati</taxon>
        <taxon>Bacillota</taxon>
        <taxon>Bacilli</taxon>
        <taxon>Lactobacillales</taxon>
        <taxon>Lactobacillaceae</taxon>
        <taxon>Companilactobacillus</taxon>
    </lineage>
</organism>
<reference evidence="2 3" key="1">
    <citation type="journal article" date="2019" name="Syst. Appl. Microbiol.">
        <title>Polyphasic characterization of two novel Lactobacillus spp. isolated from blown salami packages: Description of Lactobacillus halodurans sp. nov. and Lactobacillus salsicarnum sp. nov.</title>
        <authorList>
            <person name="Schuster J.A."/>
            <person name="Klingl A."/>
            <person name="Vogel R.F."/>
            <person name="Ehrmann M.A."/>
        </authorList>
    </citation>
    <scope>NUCLEOTIDE SEQUENCE [LARGE SCALE GENOMIC DNA]</scope>
    <source>
        <strain evidence="2 3">TMW 1.2118</strain>
    </source>
</reference>
<sequence length="133" mass="16019">MKIARRIIMVVLFLLQLVFLWAPRELDTLYNTRLGFMRQILFMNENYPVYITEIVFWILIFIALVLLIRWIMKSVQHKKWNSWLSYIWMFLVLLWVIAFAIVPTNQVSPLYLYNLTSFNIVVLLNYVIIGISK</sequence>
<evidence type="ECO:0000256" key="1">
    <source>
        <dbReference type="SAM" id="Phobius"/>
    </source>
</evidence>
<dbReference type="OrthoDB" id="2288406at2"/>
<dbReference type="RefSeq" id="WP_153382277.1">
    <property type="nucleotide sequence ID" value="NZ_VDFM01000002.1"/>
</dbReference>
<proteinExistence type="predicted"/>
<gene>
    <name evidence="2" type="ORF">FHL02_03170</name>
</gene>
<keyword evidence="1" id="KW-0812">Transmembrane</keyword>